<evidence type="ECO:0000313" key="3">
    <source>
        <dbReference type="Proteomes" id="UP000002258"/>
    </source>
</evidence>
<reference evidence="2 3" key="1">
    <citation type="journal article" date="2007" name="Nat. Biotechnol.">
        <title>Genome sequence of the lignocellulose-bioconverting and xylose-fermenting yeast Pichia stipitis.</title>
        <authorList>
            <person name="Jeffries T.W."/>
            <person name="Grigoriev I.V."/>
            <person name="Grimwood J."/>
            <person name="Laplaza J.M."/>
            <person name="Aerts A."/>
            <person name="Salamov A."/>
            <person name="Schmutz J."/>
            <person name="Lindquist E."/>
            <person name="Dehal P."/>
            <person name="Shapiro H."/>
            <person name="Jin Y.S."/>
            <person name="Passoth V."/>
            <person name="Richardson P.M."/>
        </authorList>
    </citation>
    <scope>NUCLEOTIDE SEQUENCE [LARGE SCALE GENOMIC DNA]</scope>
    <source>
        <strain evidence="3">ATCC 58785 / CBS 6054 / NBRC 10063 / NRRL Y-11545</strain>
    </source>
</reference>
<accession>A3LU26</accession>
<dbReference type="Proteomes" id="UP000002258">
    <property type="component" value="Chromosome 4"/>
</dbReference>
<feature type="region of interest" description="Disordered" evidence="1">
    <location>
        <begin position="1"/>
        <end position="30"/>
    </location>
</feature>
<dbReference type="RefSeq" id="XP_001384198.2">
    <property type="nucleotide sequence ID" value="XM_001384161.1"/>
</dbReference>
<dbReference type="KEGG" id="pic:PICST_45674"/>
<organism evidence="2 3">
    <name type="scientific">Scheffersomyces stipitis (strain ATCC 58785 / CBS 6054 / NBRC 10063 / NRRL Y-11545)</name>
    <name type="common">Yeast</name>
    <name type="synonym">Pichia stipitis</name>
    <dbReference type="NCBI Taxonomy" id="322104"/>
    <lineage>
        <taxon>Eukaryota</taxon>
        <taxon>Fungi</taxon>
        <taxon>Dikarya</taxon>
        <taxon>Ascomycota</taxon>
        <taxon>Saccharomycotina</taxon>
        <taxon>Pichiomycetes</taxon>
        <taxon>Debaryomycetaceae</taxon>
        <taxon>Scheffersomyces</taxon>
    </lineage>
</organism>
<evidence type="ECO:0000313" key="2">
    <source>
        <dbReference type="EMBL" id="ABN66169.2"/>
    </source>
</evidence>
<dbReference type="eggNOG" id="ENOG502S0U7">
    <property type="taxonomic scope" value="Eukaryota"/>
</dbReference>
<keyword evidence="3" id="KW-1185">Reference proteome</keyword>
<dbReference type="HOGENOM" id="CLU_1294226_0_0_1"/>
<gene>
    <name evidence="2" type="ORF">PICST_45674</name>
</gene>
<dbReference type="STRING" id="322104.A3LU26"/>
<evidence type="ECO:0000256" key="1">
    <source>
        <dbReference type="SAM" id="MobiDB-lite"/>
    </source>
</evidence>
<dbReference type="AlphaFoldDB" id="A3LU26"/>
<dbReference type="OrthoDB" id="4094935at2759"/>
<sequence length="196" mass="21772">MPSGSLPTAPAPQESSSSKSKSFKKYQPRIAKAQPQLPAVEAFQLDSIVGGPLKEEAHQVVTQLLNVTSNFQNDLRLEIRHKLSIEQRIQFKNIEIAKLANSLNKSISHKHKKLVRALTSTSVASEGSHEPPNMIDSEINDLLRSSVDVSERITRIASSLAKIDKIVNSPSDQLGNSRAESKNKYPHVYRIVRRTD</sequence>
<protein>
    <submittedName>
        <fullName evidence="2">Uncharacterized protein</fullName>
    </submittedName>
</protein>
<feature type="non-terminal residue" evidence="2">
    <location>
        <position position="196"/>
    </location>
</feature>
<dbReference type="EMBL" id="CP000498">
    <property type="protein sequence ID" value="ABN66169.2"/>
    <property type="molecule type" value="Genomic_DNA"/>
</dbReference>
<dbReference type="GeneID" id="4838534"/>
<name>A3LU26_PICST</name>
<proteinExistence type="predicted"/>
<dbReference type="InParanoid" id="A3LU26"/>